<feature type="compositionally biased region" description="Polar residues" evidence="1">
    <location>
        <begin position="430"/>
        <end position="445"/>
    </location>
</feature>
<feature type="domain" description="FlgD/Vpr Ig-like" evidence="3">
    <location>
        <begin position="947"/>
        <end position="1011"/>
    </location>
</feature>
<dbReference type="InterPro" id="IPR013783">
    <property type="entry name" value="Ig-like_fold"/>
</dbReference>
<feature type="domain" description="Peptidase M6-like" evidence="2">
    <location>
        <begin position="189"/>
        <end position="317"/>
    </location>
</feature>
<keyword evidence="4" id="KW-0482">Metalloprotease</keyword>
<feature type="region of interest" description="Disordered" evidence="1">
    <location>
        <begin position="417"/>
        <end position="446"/>
    </location>
</feature>
<dbReference type="GO" id="GO:0008237">
    <property type="term" value="F:metallopeptidase activity"/>
    <property type="evidence" value="ECO:0007669"/>
    <property type="project" value="UniProtKB-KW"/>
</dbReference>
<proteinExistence type="predicted"/>
<dbReference type="SUPFAM" id="SSF55486">
    <property type="entry name" value="Metalloproteases ('zincins'), catalytic domain"/>
    <property type="match status" value="1"/>
</dbReference>
<dbReference type="PANTHER" id="PTHR41775:SF1">
    <property type="entry name" value="PEPTIDASE M6-LIKE DOMAIN-CONTAINING PROTEIN"/>
    <property type="match status" value="1"/>
</dbReference>
<keyword evidence="4" id="KW-0645">Protease</keyword>
<organism evidence="4">
    <name type="scientific">Dictyoglomus thermophilum</name>
    <dbReference type="NCBI Taxonomy" id="14"/>
    <lineage>
        <taxon>Bacteria</taxon>
        <taxon>Pseudomonadati</taxon>
        <taxon>Dictyoglomota</taxon>
        <taxon>Dictyoglomia</taxon>
        <taxon>Dictyoglomales</taxon>
        <taxon>Dictyoglomaceae</taxon>
        <taxon>Dictyoglomus</taxon>
    </lineage>
</organism>
<dbReference type="SUPFAM" id="SSF49265">
    <property type="entry name" value="Fibronectin type III"/>
    <property type="match status" value="1"/>
</dbReference>
<dbReference type="Pfam" id="PF13860">
    <property type="entry name" value="FlgD_ig"/>
    <property type="match status" value="1"/>
</dbReference>
<dbReference type="Pfam" id="PF05547">
    <property type="entry name" value="Peptidase_M6"/>
    <property type="match status" value="1"/>
</dbReference>
<dbReference type="PANTHER" id="PTHR41775">
    <property type="entry name" value="SECRETED PROTEIN-RELATED"/>
    <property type="match status" value="1"/>
</dbReference>
<protein>
    <submittedName>
        <fullName evidence="4">M6 family metalloprotease domain-containing protein</fullName>
    </submittedName>
</protein>
<dbReference type="InterPro" id="IPR036116">
    <property type="entry name" value="FN3_sf"/>
</dbReference>
<accession>A0A7V4DY00</accession>
<evidence type="ECO:0000259" key="3">
    <source>
        <dbReference type="Pfam" id="PF13860"/>
    </source>
</evidence>
<dbReference type="AlphaFoldDB" id="A0A7V4DY00"/>
<dbReference type="Gene3D" id="2.60.40.4070">
    <property type="match status" value="2"/>
</dbReference>
<gene>
    <name evidence="4" type="ORF">ENU78_01355</name>
</gene>
<name>A0A7V4DY00_DICTH</name>
<evidence type="ECO:0000256" key="1">
    <source>
        <dbReference type="SAM" id="MobiDB-lite"/>
    </source>
</evidence>
<comment type="caution">
    <text evidence="4">The sequence shown here is derived from an EMBL/GenBank/DDBJ whole genome shotgun (WGS) entry which is preliminary data.</text>
</comment>
<dbReference type="Gene3D" id="2.60.40.10">
    <property type="entry name" value="Immunoglobulins"/>
    <property type="match status" value="1"/>
</dbReference>
<sequence length="1025" mass="114916">MGKKIVLILSLFLVLALILNTSFAQVLPLTKVHIMPPHEKLLEKKVKLPKLPEVSPSNIPQGIKIYGTIERAQGTGKAIVIPVEFTDKPRQPENVIPSNYFDILFNSIGADWTTINPYNVGSVREFYKENSYNQFDITATVLPWYTATYTYGYYINDNNYGFNGGVFVLVREVLQNAVNQGYDLRNYDVIFVIHSGQGAEWTEDHNDIWSHASTIYVTIDGQKVPIRYSIEPEYMEDYDSQGNPVIVPQTVGVFVHEMGHSFGHLPDLYDRDYSSLGLGRWSLMAGGSWNGPAGPGGYSLGGGPSHFDAWCKIQLGWVTPIVPKEDLSNVSIPPVETNPVVYKLWTDGVEGPQYFLLENRQAIGFDKYLRGFGLLIYHVDENMRSFQNDYEWYPGLDPSRHYLVALEQANGLWQLEKNKSAGNPDHPYPGSTNNTTFDENSTPNSKAYGEIPTSVAVRNIQLSGENIICNIYVKTQNAPQSTSFIKHLAWTGDNPLTIRPLFKWEAIPYATNYRLQVATDSNFNNIVIDVTTEKAEYRPTLDETLYPGKTYFARVRAENESGASSWTTISFTTPTSFEALLVADDGGEYGIAPYFEKALQDIGETYFIVDVYYDNAVPYASFMSNFNWVIWGGDWGAIYDPSVQNEIINYLDSGGKLFISSQDLGWGYSAGYISSTFYNTYLRANFIQDNVGIYSVKGTSTSEFADLSFTLNAEGSLKNQAYPDEIDPLEGARPILVYNPSGTSPIPIEIKLPEKIKEQKSQIVINKEIASSGTAGLFYADPEKHYGVVYFAFGLEGLSPDISGEVLRRVKYALFSSPDITATVTSSFNPNNNENCNINLTVQDNVGYAYITVKYYSTLNNQKKDLIRTLVENTRVDNGTYNFAWDGKDENGKVNPGRYMVEISAKDELNNITTKTYYTTIPYGVPLSFLNVTKFSKTFNPNKEFAEIYFTITHDASVKFIVYSLAGVKLYEKDLGYLPAGDYSIIWEGINLKGETLKNGLYVFQLVATSSEGEARINRFIGILK</sequence>
<dbReference type="InterPro" id="IPR025965">
    <property type="entry name" value="FlgD/Vpr_Ig-like"/>
</dbReference>
<dbReference type="InterPro" id="IPR008757">
    <property type="entry name" value="Peptidase_M6-like_domain"/>
</dbReference>
<dbReference type="GO" id="GO:0006508">
    <property type="term" value="P:proteolysis"/>
    <property type="evidence" value="ECO:0007669"/>
    <property type="project" value="UniProtKB-KW"/>
</dbReference>
<evidence type="ECO:0000259" key="2">
    <source>
        <dbReference type="Pfam" id="PF05547"/>
    </source>
</evidence>
<reference evidence="4" key="1">
    <citation type="journal article" date="2020" name="mSystems">
        <title>Genome- and Community-Level Interaction Insights into Carbon Utilization and Element Cycling Functions of Hydrothermarchaeota in Hydrothermal Sediment.</title>
        <authorList>
            <person name="Zhou Z."/>
            <person name="Liu Y."/>
            <person name="Xu W."/>
            <person name="Pan J."/>
            <person name="Luo Z.H."/>
            <person name="Li M."/>
        </authorList>
    </citation>
    <scope>NUCLEOTIDE SEQUENCE [LARGE SCALE GENOMIC DNA]</scope>
    <source>
        <strain evidence="4">SpSt-70</strain>
    </source>
</reference>
<dbReference type="EMBL" id="DTDV01000006">
    <property type="protein sequence ID" value="HGK23091.1"/>
    <property type="molecule type" value="Genomic_DNA"/>
</dbReference>
<evidence type="ECO:0000313" key="4">
    <source>
        <dbReference type="EMBL" id="HGK23091.1"/>
    </source>
</evidence>
<keyword evidence="4" id="KW-0378">Hydrolase</keyword>
<dbReference type="NCBIfam" id="TIGR03296">
    <property type="entry name" value="M6dom_TIGR03296"/>
    <property type="match status" value="1"/>
</dbReference>